<dbReference type="Pfam" id="PF13432">
    <property type="entry name" value="TPR_16"/>
    <property type="match status" value="1"/>
</dbReference>
<dbReference type="GO" id="GO:0030288">
    <property type="term" value="C:outer membrane-bounded periplasmic space"/>
    <property type="evidence" value="ECO:0007669"/>
    <property type="project" value="UniProtKB-UniRule"/>
</dbReference>
<dbReference type="EMBL" id="UWOC01000053">
    <property type="protein sequence ID" value="VCU07723.1"/>
    <property type="molecule type" value="Genomic_DNA"/>
</dbReference>
<evidence type="ECO:0000313" key="3">
    <source>
        <dbReference type="EMBL" id="VCU07723.1"/>
    </source>
</evidence>
<evidence type="ECO:0000256" key="2">
    <source>
        <dbReference type="SAM" id="MobiDB-lite"/>
    </source>
</evidence>
<feature type="compositionally biased region" description="Low complexity" evidence="2">
    <location>
        <begin position="159"/>
        <end position="168"/>
    </location>
</feature>
<feature type="coiled-coil region" evidence="1">
    <location>
        <begin position="61"/>
        <end position="102"/>
    </location>
</feature>
<dbReference type="InterPro" id="IPR011990">
    <property type="entry name" value="TPR-like_helical_dom_sf"/>
</dbReference>
<feature type="region of interest" description="Disordered" evidence="2">
    <location>
        <begin position="102"/>
        <end position="282"/>
    </location>
</feature>
<feature type="compositionally biased region" description="Low complexity" evidence="2">
    <location>
        <begin position="234"/>
        <end position="243"/>
    </location>
</feature>
<comment type="function">
    <text evidence="1">Mediates coordination of peptidoglycan synthesis and outer membrane constriction during cell division.</text>
</comment>
<feature type="signal peptide" evidence="1">
    <location>
        <begin position="1"/>
        <end position="40"/>
    </location>
</feature>
<feature type="compositionally biased region" description="Low complexity" evidence="2">
    <location>
        <begin position="126"/>
        <end position="147"/>
    </location>
</feature>
<dbReference type="NCBIfam" id="TIGR02795">
    <property type="entry name" value="tol_pal_ybgF"/>
    <property type="match status" value="1"/>
</dbReference>
<keyword evidence="4" id="KW-1185">Reference proteome</keyword>
<accession>A0A447CR96</accession>
<keyword evidence="1" id="KW-0574">Periplasm</keyword>
<reference evidence="4" key="1">
    <citation type="submission" date="2018-10" db="EMBL/GenBank/DDBJ databases">
        <authorList>
            <person name="Peiro R."/>
            <person name="Begona"/>
            <person name="Cbmso G."/>
            <person name="Lopez M."/>
            <person name="Gonzalez S."/>
            <person name="Sacristan E."/>
            <person name="Castillo E."/>
        </authorList>
    </citation>
    <scope>NUCLEOTIDE SEQUENCE [LARGE SCALE GENOMIC DNA]</scope>
</reference>
<keyword evidence="1" id="KW-0175">Coiled coil</keyword>
<dbReference type="Gene3D" id="1.25.40.10">
    <property type="entry name" value="Tetratricopeptide repeat domain"/>
    <property type="match status" value="1"/>
</dbReference>
<evidence type="ECO:0000313" key="4">
    <source>
        <dbReference type="Proteomes" id="UP000289200"/>
    </source>
</evidence>
<dbReference type="InterPro" id="IPR014162">
    <property type="entry name" value="CpoB_C"/>
</dbReference>
<proteinExistence type="inferred from homology"/>
<dbReference type="GO" id="GO:0043093">
    <property type="term" value="P:FtsZ-dependent cytokinesis"/>
    <property type="evidence" value="ECO:0007669"/>
    <property type="project" value="UniProtKB-UniRule"/>
</dbReference>
<dbReference type="InterPro" id="IPR019734">
    <property type="entry name" value="TPR_rpt"/>
</dbReference>
<comment type="caution">
    <text evidence="3">The sequence shown here is derived from an EMBL/GenBank/DDBJ whole genome shotgun (WGS) entry which is preliminary data.</text>
</comment>
<keyword evidence="1" id="KW-0732">Signal</keyword>
<dbReference type="Proteomes" id="UP000289200">
    <property type="component" value="Unassembled WGS sequence"/>
</dbReference>
<gene>
    <name evidence="1 3" type="primary">cpoB</name>
    <name evidence="3" type="ORF">RHODGE_RHODGE_00805</name>
</gene>
<keyword evidence="1" id="KW-0131">Cell cycle</keyword>
<dbReference type="SUPFAM" id="SSF48452">
    <property type="entry name" value="TPR-like"/>
    <property type="match status" value="1"/>
</dbReference>
<sequence length="407" mass="42606" precursor="true">MTQAIPPRFGWWRARASIRCAPTGRLARLAALLLLGAAFAAGPAVAPATAQMSESDLIVRLNQLESQMRRLTGDLEQAQFRNQQLEQQLRRMQEDYEFRFQELGRGGSRGAPAAPPPATPGRRGEAPVAAPQAQAQPPYVPPAGATELPPPPAYGGGPAYASADAGPPAVAPPAPGGRGRRGDAFDPSQTPGAPGAPRVLGSIQGESTPVPGRAAGAPLDLGSMAGAAAADPSLGRGPAATGGLPPPPPRNPSATGHGGPAPGGYGAQSQGSQVASLPPGGSPKDEYDLAYGYVLRKDYALAEQTFREFLRKHPNDRLAGDAQYWLGESLYLRKSYKDAADAFLAVTQRPGANPKAPEAMLRLGQSLAALNQKELACSSFAEVLRRYPRASVNVKQAVEREQKRVRC</sequence>
<dbReference type="AlphaFoldDB" id="A0A447CR96"/>
<comment type="similarity">
    <text evidence="1">Belongs to the CpoB family.</text>
</comment>
<dbReference type="RefSeq" id="WP_129607870.1">
    <property type="nucleotide sequence ID" value="NZ_UWOC01000053.1"/>
</dbReference>
<dbReference type="Pfam" id="PF13174">
    <property type="entry name" value="TPR_6"/>
    <property type="match status" value="1"/>
</dbReference>
<comment type="subcellular location">
    <subcellularLocation>
        <location evidence="1">Periplasm</location>
    </subcellularLocation>
</comment>
<organism evidence="3 4">
    <name type="scientific">Rhodoplanes serenus</name>
    <dbReference type="NCBI Taxonomy" id="200615"/>
    <lineage>
        <taxon>Bacteria</taxon>
        <taxon>Pseudomonadati</taxon>
        <taxon>Pseudomonadota</taxon>
        <taxon>Alphaproteobacteria</taxon>
        <taxon>Hyphomicrobiales</taxon>
        <taxon>Nitrobacteraceae</taxon>
        <taxon>Rhodoplanes</taxon>
    </lineage>
</organism>
<protein>
    <recommendedName>
        <fullName evidence="1">Cell division coordinator CpoB</fullName>
    </recommendedName>
</protein>
<keyword evidence="1 3" id="KW-0132">Cell division</keyword>
<feature type="chain" id="PRO_5019595388" description="Cell division coordinator CpoB" evidence="1">
    <location>
        <begin position="41"/>
        <end position="407"/>
    </location>
</feature>
<name>A0A447CR96_9BRAD</name>
<dbReference type="HAMAP" id="MF_02066">
    <property type="entry name" value="CpoB"/>
    <property type="match status" value="1"/>
</dbReference>
<dbReference type="InterPro" id="IPR034706">
    <property type="entry name" value="CpoB"/>
</dbReference>
<dbReference type="OrthoDB" id="7185608at2"/>
<feature type="compositionally biased region" description="Gly residues" evidence="2">
    <location>
        <begin position="256"/>
        <end position="266"/>
    </location>
</feature>
<evidence type="ECO:0000256" key="1">
    <source>
        <dbReference type="HAMAP-Rule" id="MF_02066"/>
    </source>
</evidence>